<dbReference type="VEuPathDB" id="FungiDB:AMAG_03878"/>
<feature type="region of interest" description="Disordered" evidence="1">
    <location>
        <begin position="493"/>
        <end position="540"/>
    </location>
</feature>
<dbReference type="InterPro" id="IPR011990">
    <property type="entry name" value="TPR-like_helical_dom_sf"/>
</dbReference>
<feature type="region of interest" description="Disordered" evidence="1">
    <location>
        <begin position="1193"/>
        <end position="1217"/>
    </location>
</feature>
<evidence type="ECO:0000313" key="2">
    <source>
        <dbReference type="EMBL" id="KNE59621.1"/>
    </source>
</evidence>
<feature type="compositionally biased region" description="Basic and acidic residues" evidence="1">
    <location>
        <begin position="1204"/>
        <end position="1217"/>
    </location>
</feature>
<dbReference type="AlphaFoldDB" id="A0A0L0SAV0"/>
<dbReference type="EMBL" id="GG745334">
    <property type="protein sequence ID" value="KNE59621.1"/>
    <property type="molecule type" value="Genomic_DNA"/>
</dbReference>
<accession>A0A0L0SAV0</accession>
<organism evidence="2 3">
    <name type="scientific">Allomyces macrogynus (strain ATCC 38327)</name>
    <name type="common">Allomyces javanicus var. macrogynus</name>
    <dbReference type="NCBI Taxonomy" id="578462"/>
    <lineage>
        <taxon>Eukaryota</taxon>
        <taxon>Fungi</taxon>
        <taxon>Fungi incertae sedis</taxon>
        <taxon>Blastocladiomycota</taxon>
        <taxon>Blastocladiomycetes</taxon>
        <taxon>Blastocladiales</taxon>
        <taxon>Blastocladiaceae</taxon>
        <taxon>Allomyces</taxon>
    </lineage>
</organism>
<evidence type="ECO:0000256" key="1">
    <source>
        <dbReference type="SAM" id="MobiDB-lite"/>
    </source>
</evidence>
<feature type="compositionally biased region" description="Basic and acidic residues" evidence="1">
    <location>
        <begin position="522"/>
        <end position="540"/>
    </location>
</feature>
<protein>
    <recommendedName>
        <fullName evidence="4">Pentatricopeptide repeat domain-containing protein</fullName>
    </recommendedName>
</protein>
<keyword evidence="3" id="KW-1185">Reference proteome</keyword>
<dbReference type="Gene3D" id="1.25.40.10">
    <property type="entry name" value="Tetratricopeptide repeat domain"/>
    <property type="match status" value="1"/>
</dbReference>
<reference evidence="2 3" key="1">
    <citation type="submission" date="2009-11" db="EMBL/GenBank/DDBJ databases">
        <title>Annotation of Allomyces macrogynus ATCC 38327.</title>
        <authorList>
            <consortium name="The Broad Institute Genome Sequencing Platform"/>
            <person name="Russ C."/>
            <person name="Cuomo C."/>
            <person name="Burger G."/>
            <person name="Gray M.W."/>
            <person name="Holland P.W.H."/>
            <person name="King N."/>
            <person name="Lang F.B.F."/>
            <person name="Roger A.J."/>
            <person name="Ruiz-Trillo I."/>
            <person name="Young S.K."/>
            <person name="Zeng Q."/>
            <person name="Gargeya S."/>
            <person name="Fitzgerald M."/>
            <person name="Haas B."/>
            <person name="Abouelleil A."/>
            <person name="Alvarado L."/>
            <person name="Arachchi H.M."/>
            <person name="Berlin A."/>
            <person name="Chapman S.B."/>
            <person name="Gearin G."/>
            <person name="Goldberg J."/>
            <person name="Griggs A."/>
            <person name="Gujja S."/>
            <person name="Hansen M."/>
            <person name="Heiman D."/>
            <person name="Howarth C."/>
            <person name="Larimer J."/>
            <person name="Lui A."/>
            <person name="MacDonald P.J.P."/>
            <person name="McCowen C."/>
            <person name="Montmayeur A."/>
            <person name="Murphy C."/>
            <person name="Neiman D."/>
            <person name="Pearson M."/>
            <person name="Priest M."/>
            <person name="Roberts A."/>
            <person name="Saif S."/>
            <person name="Shea T."/>
            <person name="Sisk P."/>
            <person name="Stolte C."/>
            <person name="Sykes S."/>
            <person name="Wortman J."/>
            <person name="Nusbaum C."/>
            <person name="Birren B."/>
        </authorList>
    </citation>
    <scope>NUCLEOTIDE SEQUENCE [LARGE SCALE GENOMIC DNA]</scope>
    <source>
        <strain evidence="2 3">ATCC 38327</strain>
    </source>
</reference>
<reference evidence="3" key="2">
    <citation type="submission" date="2009-11" db="EMBL/GenBank/DDBJ databases">
        <title>The Genome Sequence of Allomyces macrogynus strain ATCC 38327.</title>
        <authorList>
            <consortium name="The Broad Institute Genome Sequencing Platform"/>
            <person name="Russ C."/>
            <person name="Cuomo C."/>
            <person name="Shea T."/>
            <person name="Young S.K."/>
            <person name="Zeng Q."/>
            <person name="Koehrsen M."/>
            <person name="Haas B."/>
            <person name="Borodovsky M."/>
            <person name="Guigo R."/>
            <person name="Alvarado L."/>
            <person name="Berlin A."/>
            <person name="Borenstein D."/>
            <person name="Chen Z."/>
            <person name="Engels R."/>
            <person name="Freedman E."/>
            <person name="Gellesch M."/>
            <person name="Goldberg J."/>
            <person name="Griggs A."/>
            <person name="Gujja S."/>
            <person name="Heiman D."/>
            <person name="Hepburn T."/>
            <person name="Howarth C."/>
            <person name="Jen D."/>
            <person name="Larson L."/>
            <person name="Lewis B."/>
            <person name="Mehta T."/>
            <person name="Park D."/>
            <person name="Pearson M."/>
            <person name="Roberts A."/>
            <person name="Saif S."/>
            <person name="Shenoy N."/>
            <person name="Sisk P."/>
            <person name="Stolte C."/>
            <person name="Sykes S."/>
            <person name="Walk T."/>
            <person name="White J."/>
            <person name="Yandava C."/>
            <person name="Burger G."/>
            <person name="Gray M.W."/>
            <person name="Holland P.W.H."/>
            <person name="King N."/>
            <person name="Lang F.B.F."/>
            <person name="Roger A.J."/>
            <person name="Ruiz-Trillo I."/>
            <person name="Lander E."/>
            <person name="Nusbaum C."/>
        </authorList>
    </citation>
    <scope>NUCLEOTIDE SEQUENCE [LARGE SCALE GENOMIC DNA]</scope>
    <source>
        <strain evidence="3">ATCC 38327</strain>
    </source>
</reference>
<evidence type="ECO:0008006" key="4">
    <source>
        <dbReference type="Google" id="ProtNLM"/>
    </source>
</evidence>
<sequence>MEWYGAKLDYSSWSLLLMAVSKLTRPSKAGNVVSRVHGVWAIVLSSAQGQPSCASPTVYGVYVQCLVQLGEWASAVDLVLRDAAAGESFVNEIAFTELLEEARATNPAQRELLVKTYNEIAELLDDLRDVAAPLHLWAKLQGREAGVIVLPPLPDALKDLSTVELKSKTVFPLPEATTNQLVLLAFQVDKMLAAKPGRAAQPDALNVQLDLFAAPSDPAPEHAGLNTASPLIAEQVFRVVTTGMVARKSSPLAVSVLFSALSQCHRPTRLLISYFHARHGKSLKKLAELLDDSRTPLPAAVLRKISAHSLSMDDYSAVMQALTSILPTAADPDGIEPLVHILVADVLKHLPDLPTMRVSNLLTVLRFADTASDVFPETAMDLATWRTSPAYLVLLALGLDRDTVESAVRRVFDPAKPAGMTPKNWMTTVRVITRVLERARGTAPSGQGKGVTSDRFLDVLPKRVKEGRAMCMWTDKQTAWAIAACLQAASVHTSRRRINDSGSAERATAAKDARKRPFAKRGTKDAHVERKGPRPTPAEHRALLRKSFGTSHWRDRLLSSSPTADAAHTAADLRPSLSSKPVKDFKVPRFQDSYLLREHVARRVAQGRVDEALAAIHNSPHAAGEAAVWHPVLHKYATEGAAKRARAVVVDMKKRGAKPDDHTWSLVFLAVSNSTSPNKANEARTLWEAVHRTNGGDSPSRVSPFVYNTFVQCMVRAEQWELAADLVLQDVAAGKKYVDGVAFTTLLDEAKKPTNVPREPLVKVYNECWKQLLAGTITVDGHLISVLCMVAKLFDDPRDAAAPLHLWAKLQGGKAREIEFPPLPDALKSLPATRFETRTLFPLSGPTVNWLVILAFQVDKLIVDVANAAAAAAAAEAAAPRAATKADQSEFNTRGIQIDLFGATSNEDPAPTAAPAPTLPAPATTTSETPLFIEQLFPALHRSAANKKPSHLAISVLFSAWAQLHRPTTLLTAFYHVWHDVPLKQIIDLISARPPSSAVLRMLPALPLSMDDYNAAMHATATTLPRLENAEPFEPLVRTLSADVSNQLDGLLRAAHLRAILRLADAAATAFPATPARRDVWLTTPAGVALRAFKLDEENIGKALKRALGTTPAWGNADKGRLGLLNAMTRVLEYAQRTAPRDFHKNAEIKTLVDAIPKRIEEAAEMRKWVEGQLAIAAEAEVEGEGDVVLAAVDARGGSKRSGPTRDGRPQRSGRKE</sequence>
<dbReference type="OrthoDB" id="185373at2759"/>
<name>A0A0L0SAV0_ALLM3</name>
<dbReference type="Proteomes" id="UP000054350">
    <property type="component" value="Unassembled WGS sequence"/>
</dbReference>
<proteinExistence type="predicted"/>
<evidence type="ECO:0000313" key="3">
    <source>
        <dbReference type="Proteomes" id="UP000054350"/>
    </source>
</evidence>
<gene>
    <name evidence="2" type="ORF">AMAG_03878</name>
</gene>